<reference evidence="3 4" key="1">
    <citation type="submission" date="2015-12" db="EMBL/GenBank/DDBJ databases">
        <title>The genome of Folsomia candida.</title>
        <authorList>
            <person name="Faddeeva A."/>
            <person name="Derks M.F."/>
            <person name="Anvar Y."/>
            <person name="Smit S."/>
            <person name="Van Straalen N."/>
            <person name="Roelofs D."/>
        </authorList>
    </citation>
    <scope>NUCLEOTIDE SEQUENCE [LARGE SCALE GENOMIC DNA]</scope>
    <source>
        <strain evidence="3 4">VU population</strain>
        <tissue evidence="3">Whole body</tissue>
    </source>
</reference>
<keyword evidence="1" id="KW-1133">Transmembrane helix</keyword>
<feature type="transmembrane region" description="Helical" evidence="1">
    <location>
        <begin position="713"/>
        <end position="733"/>
    </location>
</feature>
<feature type="signal peptide" evidence="2">
    <location>
        <begin position="1"/>
        <end position="20"/>
    </location>
</feature>
<dbReference type="EMBL" id="LNIX01000005">
    <property type="protein sequence ID" value="OXA54288.1"/>
    <property type="molecule type" value="Genomic_DNA"/>
</dbReference>
<feature type="transmembrane region" description="Helical" evidence="1">
    <location>
        <begin position="424"/>
        <end position="443"/>
    </location>
</feature>
<evidence type="ECO:0000313" key="4">
    <source>
        <dbReference type="Proteomes" id="UP000198287"/>
    </source>
</evidence>
<accession>A0A226EAP8</accession>
<evidence type="ECO:0000256" key="2">
    <source>
        <dbReference type="SAM" id="SignalP"/>
    </source>
</evidence>
<proteinExistence type="predicted"/>
<feature type="chain" id="PRO_5012443442" evidence="2">
    <location>
        <begin position="21"/>
        <end position="739"/>
    </location>
</feature>
<name>A0A226EAP8_FOLCA</name>
<keyword evidence="2" id="KW-0732">Signal</keyword>
<evidence type="ECO:0000313" key="3">
    <source>
        <dbReference type="EMBL" id="OXA54288.1"/>
    </source>
</evidence>
<dbReference type="AlphaFoldDB" id="A0A226EAP8"/>
<gene>
    <name evidence="3" type="ORF">Fcan01_11724</name>
</gene>
<keyword evidence="1" id="KW-0472">Membrane</keyword>
<feature type="transmembrane region" description="Helical" evidence="1">
    <location>
        <begin position="362"/>
        <end position="383"/>
    </location>
</feature>
<keyword evidence="4" id="KW-1185">Reference proteome</keyword>
<keyword evidence="1" id="KW-0812">Transmembrane</keyword>
<sequence length="739" mass="84856">MPTFTILFILTAGLIPITSCAGSTASYLVRSNYGTFSQPSLNAILSSFIPCTTHVMHNNVDSVSLELSYATGPVLLSILPPSFTLPTEYQTHKNRTVSHVYSRYYTRHRKFCYFYIFYSNPPWDAVSLGLLMRLHILQVHEEIKRRQRELEKWDTNQVSYLYAIFVTTEQQNYFQKVQKPDRFWHLAHLKSNVLLLAVIPNFGLLFLSDKSERDIFCVAAPQVSYPFQKVLICHSRPLQAFTRYFGSTHLQQNQFRLPRDFPSLQGNKLGSRDVRQLSNAALFILVEILAPSSNISIIPYCWSPHEVKCSLPIINQGETSGDWDIFHWSSTYIIVAEKDLHFLTCHSNNRQSFDLYIKPLDLYTWICLAGAIFLFVGAARSFVSLVTLSSEKRHPGLKSLYFWALATLLEQVKPFNGKPTNFSGFRLLLGVWVLAISVIISGYKSFVIMSLNVPDELIYPDSYEEISCKLPNFTNAEVDPRFQQVLDLIAVLPFLENGTEVRKNLITKSSCYSILSAPTQTPQLDYLSSLSYSFFRNMQILVRSAYEKGFKSYKDKIIKDIIDPRHRSFPLKFIPLLDLKKPELSIAQIWPAIHEELLLCQQSVYVGSKEDTEALKYKLERKHPSIPIFHVSREKFHVASIGWRFGTVSHHRIVKNFKRLLESGIYYLLHRHENFNHASKEINGSEGQAMMGDPVERTGARRVNLKGRFRTTFFLWVGGTILAGICHAIELVWRISKNV</sequence>
<comment type="caution">
    <text evidence="3">The sequence shown here is derived from an EMBL/GenBank/DDBJ whole genome shotgun (WGS) entry which is preliminary data.</text>
</comment>
<dbReference type="Proteomes" id="UP000198287">
    <property type="component" value="Unassembled WGS sequence"/>
</dbReference>
<protein>
    <submittedName>
        <fullName evidence="3">Uncharacterized protein</fullName>
    </submittedName>
</protein>
<evidence type="ECO:0000256" key="1">
    <source>
        <dbReference type="SAM" id="Phobius"/>
    </source>
</evidence>
<dbReference type="Gene3D" id="1.10.287.70">
    <property type="match status" value="1"/>
</dbReference>
<organism evidence="3 4">
    <name type="scientific">Folsomia candida</name>
    <name type="common">Springtail</name>
    <dbReference type="NCBI Taxonomy" id="158441"/>
    <lineage>
        <taxon>Eukaryota</taxon>
        <taxon>Metazoa</taxon>
        <taxon>Ecdysozoa</taxon>
        <taxon>Arthropoda</taxon>
        <taxon>Hexapoda</taxon>
        <taxon>Collembola</taxon>
        <taxon>Entomobryomorpha</taxon>
        <taxon>Isotomoidea</taxon>
        <taxon>Isotomidae</taxon>
        <taxon>Proisotominae</taxon>
        <taxon>Folsomia</taxon>
    </lineage>
</organism>